<proteinExistence type="predicted"/>
<keyword evidence="2" id="KW-0732">Signal</keyword>
<dbReference type="EMBL" id="MU001634">
    <property type="protein sequence ID" value="KAF2484689.1"/>
    <property type="molecule type" value="Genomic_DNA"/>
</dbReference>
<keyword evidence="4" id="KW-1185">Reference proteome</keyword>
<dbReference type="Proteomes" id="UP000799767">
    <property type="component" value="Unassembled WGS sequence"/>
</dbReference>
<feature type="region of interest" description="Disordered" evidence="1">
    <location>
        <begin position="236"/>
        <end position="285"/>
    </location>
</feature>
<accession>A0A6A6PY84</accession>
<organism evidence="3 4">
    <name type="scientific">Neohortaea acidophila</name>
    <dbReference type="NCBI Taxonomy" id="245834"/>
    <lineage>
        <taxon>Eukaryota</taxon>
        <taxon>Fungi</taxon>
        <taxon>Dikarya</taxon>
        <taxon>Ascomycota</taxon>
        <taxon>Pezizomycotina</taxon>
        <taxon>Dothideomycetes</taxon>
        <taxon>Dothideomycetidae</taxon>
        <taxon>Mycosphaerellales</taxon>
        <taxon>Teratosphaeriaceae</taxon>
        <taxon>Neohortaea</taxon>
    </lineage>
</organism>
<protein>
    <submittedName>
        <fullName evidence="3">Uncharacterized protein</fullName>
    </submittedName>
</protein>
<name>A0A6A6PY84_9PEZI</name>
<feature type="region of interest" description="Disordered" evidence="1">
    <location>
        <begin position="67"/>
        <end position="149"/>
    </location>
</feature>
<feature type="compositionally biased region" description="Acidic residues" evidence="1">
    <location>
        <begin position="264"/>
        <end position="276"/>
    </location>
</feature>
<dbReference type="RefSeq" id="XP_033591258.1">
    <property type="nucleotide sequence ID" value="XM_033735376.1"/>
</dbReference>
<feature type="signal peptide" evidence="2">
    <location>
        <begin position="1"/>
        <end position="32"/>
    </location>
</feature>
<feature type="compositionally biased region" description="Acidic residues" evidence="1">
    <location>
        <begin position="89"/>
        <end position="104"/>
    </location>
</feature>
<dbReference type="OrthoDB" id="3889136at2759"/>
<evidence type="ECO:0000256" key="1">
    <source>
        <dbReference type="SAM" id="MobiDB-lite"/>
    </source>
</evidence>
<dbReference type="GeneID" id="54476378"/>
<dbReference type="AlphaFoldDB" id="A0A6A6PY84"/>
<evidence type="ECO:0000313" key="3">
    <source>
        <dbReference type="EMBL" id="KAF2484689.1"/>
    </source>
</evidence>
<evidence type="ECO:0000256" key="2">
    <source>
        <dbReference type="SAM" id="SignalP"/>
    </source>
</evidence>
<reference evidence="3" key="1">
    <citation type="journal article" date="2020" name="Stud. Mycol.">
        <title>101 Dothideomycetes genomes: a test case for predicting lifestyles and emergence of pathogens.</title>
        <authorList>
            <person name="Haridas S."/>
            <person name="Albert R."/>
            <person name="Binder M."/>
            <person name="Bloem J."/>
            <person name="Labutti K."/>
            <person name="Salamov A."/>
            <person name="Andreopoulos B."/>
            <person name="Baker S."/>
            <person name="Barry K."/>
            <person name="Bills G."/>
            <person name="Bluhm B."/>
            <person name="Cannon C."/>
            <person name="Castanera R."/>
            <person name="Culley D."/>
            <person name="Daum C."/>
            <person name="Ezra D."/>
            <person name="Gonzalez J."/>
            <person name="Henrissat B."/>
            <person name="Kuo A."/>
            <person name="Liang C."/>
            <person name="Lipzen A."/>
            <person name="Lutzoni F."/>
            <person name="Magnuson J."/>
            <person name="Mondo S."/>
            <person name="Nolan M."/>
            <person name="Ohm R."/>
            <person name="Pangilinan J."/>
            <person name="Park H.-J."/>
            <person name="Ramirez L."/>
            <person name="Alfaro M."/>
            <person name="Sun H."/>
            <person name="Tritt A."/>
            <person name="Yoshinaga Y."/>
            <person name="Zwiers L.-H."/>
            <person name="Turgeon B."/>
            <person name="Goodwin S."/>
            <person name="Spatafora J."/>
            <person name="Crous P."/>
            <person name="Grigoriev I."/>
        </authorList>
    </citation>
    <scope>NUCLEOTIDE SEQUENCE</scope>
    <source>
        <strain evidence="3">CBS 113389</strain>
    </source>
</reference>
<sequence>MLLNRLASGLSLLIRLPMCLLPHQLLLLLALGREITPAQYAIIAASFPENPTPKAIQERLTKLRKEQNAETTRLGLDTADQKPIHPVNPEDDDAEEEDNDDDDAAPPSKSKGKRPANDDARASSSRPTKKTKRAHQPTTEEGEQKPETAADLREKAMLSEETLAAFPINRPCDLSIDALMDLQRARDIRLQAMVDEFLASATTTTRVRNTLAAGTNALQHNQNLLGQLVGEASRRARRQAAAAEEAEEEYLDEEAGEEDVKGEVEDDDSDDEYGEDSEGHADLYD</sequence>
<feature type="compositionally biased region" description="Acidic residues" evidence="1">
    <location>
        <begin position="244"/>
        <end position="257"/>
    </location>
</feature>
<evidence type="ECO:0000313" key="4">
    <source>
        <dbReference type="Proteomes" id="UP000799767"/>
    </source>
</evidence>
<gene>
    <name evidence="3" type="ORF">BDY17DRAFT_309866</name>
</gene>
<feature type="chain" id="PRO_5025410419" evidence="2">
    <location>
        <begin position="33"/>
        <end position="285"/>
    </location>
</feature>